<dbReference type="GeneID" id="29125516"/>
<dbReference type="RefSeq" id="YP_009301393.1">
    <property type="nucleotide sequence ID" value="NC_031233.1"/>
</dbReference>
<evidence type="ECO:0000313" key="2">
    <source>
        <dbReference type="EMBL" id="AMS03345.1"/>
    </source>
</evidence>
<dbReference type="PANTHER" id="PTHR43236">
    <property type="entry name" value="ANTITOXIN HIGA1"/>
    <property type="match status" value="1"/>
</dbReference>
<gene>
    <name evidence="2" type="primary">32</name>
    <name evidence="2" type="ORF">SEA_KITA_32</name>
</gene>
<proteinExistence type="predicted"/>
<dbReference type="EMBL" id="KU963257">
    <property type="protein sequence ID" value="AMS03345.1"/>
    <property type="molecule type" value="Genomic_DNA"/>
</dbReference>
<dbReference type="Proteomes" id="UP000202906">
    <property type="component" value="Segment"/>
</dbReference>
<dbReference type="Gene3D" id="1.10.10.2910">
    <property type="match status" value="1"/>
</dbReference>
<dbReference type="KEGG" id="vg:29125516"/>
<feature type="domain" description="IrrE N-terminal-like" evidence="1">
    <location>
        <begin position="42"/>
        <end position="166"/>
    </location>
</feature>
<reference evidence="2 3" key="1">
    <citation type="submission" date="2016-03" db="EMBL/GenBank/DDBJ databases">
        <authorList>
            <person name="Compagnoni E."/>
            <person name="Huggler K.G."/>
            <person name="Lange E.M."/>
            <person name="Pembridge E.P."/>
            <person name="Trunzo N.A."/>
            <person name="Shedlock K.A."/>
            <person name="Stanton A.J."/>
            <person name="Furbee E.C."/>
            <person name="Grubb S.R."/>
            <person name="Warner M.H."/>
            <person name="Montgomery M.T."/>
            <person name="Garlena R.A."/>
            <person name="Russell D.A."/>
            <person name="Pope W.H."/>
            <person name="Jacobs-Sera D."/>
            <person name="Hendrix R.W."/>
            <person name="Hatfull G.F."/>
        </authorList>
    </citation>
    <scope>NUCLEOTIDE SEQUENCE [LARGE SCALE GENOMIC DNA]</scope>
</reference>
<organism evidence="2 3">
    <name type="scientific">Gordonia phage Kita</name>
    <dbReference type="NCBI Taxonomy" id="1821556"/>
    <lineage>
        <taxon>Viruses</taxon>
        <taxon>Duplodnaviria</taxon>
        <taxon>Heunggongvirae</taxon>
        <taxon>Uroviricota</taxon>
        <taxon>Caudoviricetes</taxon>
        <taxon>Nymbaxtervirinae</taxon>
        <taxon>Nymphadoravirus</taxon>
        <taxon>Nymphadoravirus kita</taxon>
    </lineage>
</organism>
<accession>A0A142KB62</accession>
<dbReference type="InterPro" id="IPR010359">
    <property type="entry name" value="IrrE_HExxH"/>
</dbReference>
<dbReference type="Pfam" id="PF06114">
    <property type="entry name" value="Peptidase_M78"/>
    <property type="match status" value="1"/>
</dbReference>
<name>A0A142KB62_9CAUD</name>
<dbReference type="InterPro" id="IPR052345">
    <property type="entry name" value="Rad_response_metalloprotease"/>
</dbReference>
<evidence type="ECO:0000259" key="1">
    <source>
        <dbReference type="Pfam" id="PF06114"/>
    </source>
</evidence>
<evidence type="ECO:0000313" key="3">
    <source>
        <dbReference type="Proteomes" id="UP000202906"/>
    </source>
</evidence>
<dbReference type="PANTHER" id="PTHR43236:SF1">
    <property type="entry name" value="BLL7220 PROTEIN"/>
    <property type="match status" value="1"/>
</dbReference>
<keyword evidence="3" id="KW-1185">Reference proteome</keyword>
<dbReference type="OrthoDB" id="13179at10239"/>
<sequence>MGEVKGGGTVLIKDAAKQAAEEALDTYWRGRNFPVDPFEIAESMGIRASRRFLDPDTSGMIISRLKTQPEIFVEATDTEPRQRFTCAHELGHFVERTKTAQDLREGFAFVDKRTSKTDAHEFYANEFAANLLMPEAEVRRLEKDGSTLIRMAGYFQVSVPAMEVRLRRLGIAMVPDNQ</sequence>
<protein>
    <recommendedName>
        <fullName evidence="1">IrrE N-terminal-like domain-containing protein</fullName>
    </recommendedName>
</protein>